<dbReference type="EC" id="2.7.1.1" evidence="7"/>
<dbReference type="OrthoDB" id="6500128at2759"/>
<dbReference type="FunFam" id="1.20.1560.10:FF:000020">
    <property type="entry name" value="ABC metal ion transporter"/>
    <property type="match status" value="1"/>
</dbReference>
<feature type="domain" description="ABC transmembrane type-1" evidence="27">
    <location>
        <begin position="829"/>
        <end position="1110"/>
    </location>
</feature>
<dbReference type="InterPro" id="IPR003439">
    <property type="entry name" value="ABC_transporter-like_ATP-bd"/>
</dbReference>
<keyword evidence="14" id="KW-0547">Nucleotide-binding</keyword>
<keyword evidence="13" id="KW-0677">Repeat</keyword>
<evidence type="ECO:0000256" key="17">
    <source>
        <dbReference type="ARBA" id="ARBA00022989"/>
    </source>
</evidence>
<dbReference type="STRING" id="52247.A0A4V4NF66"/>
<dbReference type="Pfam" id="PF00664">
    <property type="entry name" value="ABC_membrane"/>
    <property type="match status" value="2"/>
</dbReference>
<feature type="transmembrane region" description="Helical" evidence="25">
    <location>
        <begin position="1057"/>
        <end position="1075"/>
    </location>
</feature>
<evidence type="ECO:0000256" key="16">
    <source>
        <dbReference type="ARBA" id="ARBA00022840"/>
    </source>
</evidence>
<evidence type="ECO:0000259" key="26">
    <source>
        <dbReference type="PROSITE" id="PS50893"/>
    </source>
</evidence>
<feature type="domain" description="ABC transporter" evidence="26">
    <location>
        <begin position="1150"/>
        <end position="1397"/>
    </location>
</feature>
<evidence type="ECO:0000256" key="1">
    <source>
        <dbReference type="ARBA" id="ARBA00004128"/>
    </source>
</evidence>
<dbReference type="PROSITE" id="PS00378">
    <property type="entry name" value="HEXOKINASE_1"/>
    <property type="match status" value="1"/>
</dbReference>
<keyword evidence="12 25" id="KW-0812">Transmembrane</keyword>
<dbReference type="CDD" id="cd03250">
    <property type="entry name" value="ABCC_MRP_domain1"/>
    <property type="match status" value="1"/>
</dbReference>
<dbReference type="PROSITE" id="PS51748">
    <property type="entry name" value="HEXOKINASE_2"/>
    <property type="match status" value="1"/>
</dbReference>
<dbReference type="GO" id="GO:0140359">
    <property type="term" value="F:ABC-type transporter activity"/>
    <property type="evidence" value="ECO:0007669"/>
    <property type="project" value="InterPro"/>
</dbReference>
<name>A0A4V4NF66_9ASCO</name>
<dbReference type="GO" id="GO:0006096">
    <property type="term" value="P:glycolytic process"/>
    <property type="evidence" value="ECO:0007669"/>
    <property type="project" value="UniProtKB-UniPathway"/>
</dbReference>
<dbReference type="FunFam" id="3.40.367.20:FF:000004">
    <property type="entry name" value="Phosphotransferase"/>
    <property type="match status" value="1"/>
</dbReference>
<evidence type="ECO:0000256" key="25">
    <source>
        <dbReference type="SAM" id="Phobius"/>
    </source>
</evidence>
<dbReference type="PRINTS" id="PR00475">
    <property type="entry name" value="HEXOKINASE"/>
</dbReference>
<keyword evidence="15" id="KW-0418">Kinase</keyword>
<comment type="function">
    <text evidence="24">Catalyzes the phosphorylation of hexose, such as D-glucose and D-fructose, to hexose 6-phosphate (D-glucose 6-phosphate and D-fructose 6-phosphate, respectively). Mediates the initial step of glycolysis by catalyzing phosphorylation of D-glucose to D-glucose 6-phosphate.</text>
</comment>
<keyword evidence="20" id="KW-0325">Glycoprotein</keyword>
<feature type="transmembrane region" description="Helical" evidence="25">
    <location>
        <begin position="17"/>
        <end position="40"/>
    </location>
</feature>
<keyword evidence="10" id="KW-0926">Vacuole</keyword>
<dbReference type="InterPro" id="IPR022672">
    <property type="entry name" value="Hexokinase_N"/>
</dbReference>
<reference evidence="28 29" key="1">
    <citation type="journal article" date="2019" name="Front. Genet.">
        <title>Whole-Genome Sequencing of the Opportunistic Yeast Pathogen Candida inconspicua Uncovers Its Hybrid Origin.</title>
        <authorList>
            <person name="Mixao V."/>
            <person name="Hansen A.P."/>
            <person name="Saus E."/>
            <person name="Boekhout T."/>
            <person name="Lass-Florl C."/>
            <person name="Gabaldon T."/>
        </authorList>
    </citation>
    <scope>NUCLEOTIDE SEQUENCE [LARGE SCALE GENOMIC DNA]</scope>
    <source>
        <strain evidence="28 29">CBS 180</strain>
    </source>
</reference>
<evidence type="ECO:0000256" key="8">
    <source>
        <dbReference type="ARBA" id="ARBA00022448"/>
    </source>
</evidence>
<evidence type="ECO:0000256" key="5">
    <source>
        <dbReference type="ARBA" id="ARBA00009225"/>
    </source>
</evidence>
<evidence type="ECO:0000256" key="19">
    <source>
        <dbReference type="ARBA" id="ARBA00023152"/>
    </source>
</evidence>
<keyword evidence="8" id="KW-0813">Transport</keyword>
<sequence>MIILDCDATPLVPGSNALTACFVALMFLCVTTVTAIAGSVQLFRYLKSPTYGTFIPLTPHQIIKTTLAAINCIPFLLLYANSESLFPRVAYLLSLTTLFTVILPLHLMEPSKSHIPTATLLIYWPTQFSLYLIILSQQLFSPEHSILPYDLISTLSLLIACLLTATVFVLEYTRYKPNTSFLYSNTPDILSRLTFSWMNPMLEAAYRRGHLLETDLLPAPRIVTAAYSGPRLAAAWAKCSPSLVRALAATFGKPLLSSLTFDILESCISFVQPVLLRELILFFKTPDAPPIVGISVAGALFFASLIGTAFYNQYMIRTVEVSGGCRAALMDMVFRKSLKLAAHERSSRSRGEIVNHLSVDVSRIQSLTSHVQTMVSAPTRLILCLLSLYWLLGGATFAGIAAIAVLAPLNTLLVRTLRKYHREQMRLKDARTSFVAEILYNIKNIKLFAWEKPLLEELRVLRDDGELCNLAKIGVLSAGVNFAWTCVPFFVSCTTFAVFAWISSMPLTPEIAFPALALFDLLSDPIFAIPSLITAFIECSVSLNRIVDFLLADEIAPVRRVLPRAKNGVAVTADSTFFWDNNRTVALKIPSFTARVGELACIVGRVGTGKTTFLRALLGELPTESDITVHGKIAYCAQSSWILNGTIKDNILFGHLYDEDYYQKTITACELKPDLAILPDGDATLVGEKGITLSGGQKARVALARAVYARADIYLLDDVLSAVDAHVSEKLVEQVLGPEGILRGCTRILATNALKVLDIADSVWEISEGMIKPIVQKEEPLCYDEFETEAILTPVKKSEIPVPENREIGHVKWPVFKSYADACSYSGIAITLIFVMSTVAMAFLSNYWLMKWAADNARRGNNSSVGWYVAIYALIGIGSGFLTLCRAVCLWKLCSIPASRSMHAEMAAAVVYSPITFFETTPIGRILNRFTQDMRTVDNALPRVFTALLSSIIRAIFTLVLIGYSMPPFVIIMGLLTFVYSYYQRYYVVTIRDLKRLSSVSKSPILAHVEESLEGSESLRAFNHSDRFAARNVANIDANAIANYASKSTNRWLSTRLQFIGSLVTLSTAILAVIYRGNIPAALVALVMSYAIRVTASLNFIVRKSVEIESDVVCCERIFEYTRLPAEPSLEPEYQTPLPVPPSWPEKGEIVFQNYTAKYYGTTNTPVLRDINLHIKPGDKIGVVGRTGAGKSSLLLALFRALERVCGEIAVDSLPTGGVPLHTLRARLALIPQESRCLPGTLRRNLDPLGVHTDDTVLWEALEAAQLGDRMRALAETQQVPPSVDKIHLGKGAGDLSAGERQLLSLARALLRVKDGARVLVLDEATASVDAETDRAVQEALRSACTGVTVITVAHRLHTVANADRIVPANSIYTLTYCLYLTHVTMTTALSPKLQQALNKVQEEFTVPKETLHSIIDYFIDELSRGLQDGTDEMGIPMNVAWVLEYPDGSETGDYLALDLGGTNLRVVMVHLHGKGKLDTDQAFYKLPDGIRTTPDRNILFEFMADCIEKFLITKHPDGIPENKVFPLGFTFSYPATQTKIDSGVLQRWTKGFDIPNVENHDVVPLLMEKIIARNLPVKVVALINDTSGTLVASRYVDPLTVMGCIFGTGVNGAYYESVGNITKYTKLFPSDISSNDIMLINCEYGSFDNHHKVIPRNKYDLEIDASSPRPGQQTFEKMTAGFYLGDLIRLVMLDQYKQGNLFQNAPSDFINLLTVDQCIDTSFLSHLEADESESLSNVANTFATQMKYPNPTFEECLFVKRVAEFIGTRAARLSICGISAACKKRGYTNCHIAADGSVFLKYPNFPQRAADALAEVFDWPKDLPYEDHPIKIVKAEDGSGVGAAVIAALSHKRQKNGLSVGLK</sequence>
<evidence type="ECO:0000256" key="24">
    <source>
        <dbReference type="ARBA" id="ARBA00057794"/>
    </source>
</evidence>
<protein>
    <recommendedName>
        <fullName evidence="7">hexokinase</fullName>
        <ecNumber evidence="7">2.7.1.1</ecNumber>
    </recommendedName>
</protein>
<dbReference type="PROSITE" id="PS50893">
    <property type="entry name" value="ABC_TRANSPORTER_2"/>
    <property type="match status" value="2"/>
</dbReference>
<feature type="transmembrane region" description="Helical" evidence="25">
    <location>
        <begin position="482"/>
        <end position="503"/>
    </location>
</feature>
<dbReference type="Gene3D" id="3.30.420.40">
    <property type="match status" value="1"/>
</dbReference>
<dbReference type="Pfam" id="PF00349">
    <property type="entry name" value="Hexokinase_1"/>
    <property type="match status" value="1"/>
</dbReference>
<feature type="transmembrane region" description="Helical" evidence="25">
    <location>
        <begin position="85"/>
        <end position="108"/>
    </location>
</feature>
<dbReference type="SUPFAM" id="SSF52540">
    <property type="entry name" value="P-loop containing nucleoside triphosphate hydrolases"/>
    <property type="match status" value="2"/>
</dbReference>
<comment type="pathway">
    <text evidence="3">Carbohydrate degradation; glycolysis; D-glyceraldehyde 3-phosphate and glycerone phosphate from D-glucose: step 1/4.</text>
</comment>
<feature type="transmembrane region" description="Helical" evidence="25">
    <location>
        <begin position="146"/>
        <end position="170"/>
    </location>
</feature>
<dbReference type="Proteomes" id="UP000307173">
    <property type="component" value="Unassembled WGS sequence"/>
</dbReference>
<dbReference type="GO" id="GO:0006006">
    <property type="term" value="P:glucose metabolic process"/>
    <property type="evidence" value="ECO:0007669"/>
    <property type="project" value="UniProtKB-ARBA"/>
</dbReference>
<dbReference type="Gene3D" id="3.40.50.300">
    <property type="entry name" value="P-loop containing nucleotide triphosphate hydrolases"/>
    <property type="match status" value="2"/>
</dbReference>
<evidence type="ECO:0000313" key="29">
    <source>
        <dbReference type="Proteomes" id="UP000307173"/>
    </source>
</evidence>
<dbReference type="Pfam" id="PF24357">
    <property type="entry name" value="TMD0_ABC"/>
    <property type="match status" value="1"/>
</dbReference>
<feature type="transmembrane region" description="Helical" evidence="25">
    <location>
        <begin position="291"/>
        <end position="311"/>
    </location>
</feature>
<evidence type="ECO:0000256" key="12">
    <source>
        <dbReference type="ARBA" id="ARBA00022692"/>
    </source>
</evidence>
<feature type="domain" description="ABC transmembrane type-1" evidence="27">
    <location>
        <begin position="263"/>
        <end position="538"/>
    </location>
</feature>
<dbReference type="InterPro" id="IPR022673">
    <property type="entry name" value="Hexokinase_C"/>
</dbReference>
<keyword evidence="18 25" id="KW-0472">Membrane</keyword>
<dbReference type="InterPro" id="IPR019807">
    <property type="entry name" value="Hexokinase_BS"/>
</dbReference>
<evidence type="ECO:0000256" key="14">
    <source>
        <dbReference type="ARBA" id="ARBA00022741"/>
    </source>
</evidence>
<comment type="caution">
    <text evidence="28">The sequence shown here is derived from an EMBL/GenBank/DDBJ whole genome shotgun (WGS) entry which is preliminary data.</text>
</comment>
<evidence type="ECO:0000256" key="20">
    <source>
        <dbReference type="ARBA" id="ARBA00023180"/>
    </source>
</evidence>
<dbReference type="EMBL" id="SELW01000657">
    <property type="protein sequence ID" value="TID15016.1"/>
    <property type="molecule type" value="Genomic_DNA"/>
</dbReference>
<evidence type="ECO:0000256" key="10">
    <source>
        <dbReference type="ARBA" id="ARBA00022554"/>
    </source>
</evidence>
<evidence type="ECO:0000256" key="3">
    <source>
        <dbReference type="ARBA" id="ARBA00004888"/>
    </source>
</evidence>
<evidence type="ECO:0000313" key="28">
    <source>
        <dbReference type="EMBL" id="TID15016.1"/>
    </source>
</evidence>
<keyword evidence="9" id="KW-1003">Cell membrane</keyword>
<dbReference type="Gene3D" id="1.20.1560.10">
    <property type="entry name" value="ABC transporter type 1, transmembrane domain"/>
    <property type="match status" value="2"/>
</dbReference>
<keyword evidence="19" id="KW-0324">Glycolysis</keyword>
<dbReference type="GO" id="GO:0004396">
    <property type="term" value="F:hexokinase activity"/>
    <property type="evidence" value="ECO:0007669"/>
    <property type="project" value="UniProtKB-EC"/>
</dbReference>
<dbReference type="FunFam" id="3.40.50.300:FF:002145">
    <property type="entry name" value="ABC transporter (MsbA subfamily)"/>
    <property type="match status" value="1"/>
</dbReference>
<dbReference type="SUPFAM" id="SSF53067">
    <property type="entry name" value="Actin-like ATPase domain"/>
    <property type="match status" value="2"/>
</dbReference>
<feature type="transmembrane region" description="Helical" evidence="25">
    <location>
        <begin position="120"/>
        <end position="140"/>
    </location>
</feature>
<dbReference type="InterPro" id="IPR043129">
    <property type="entry name" value="ATPase_NBD"/>
</dbReference>
<dbReference type="InterPro" id="IPR003593">
    <property type="entry name" value="AAA+_ATPase"/>
</dbReference>
<dbReference type="PROSITE" id="PS00211">
    <property type="entry name" value="ABC_TRANSPORTER_1"/>
    <property type="match status" value="2"/>
</dbReference>
<gene>
    <name evidence="28" type="ORF">CANINC_004687</name>
</gene>
<comment type="pathway">
    <text evidence="4">Carbohydrate metabolism; hexose metabolism.</text>
</comment>
<dbReference type="InterPro" id="IPR044746">
    <property type="entry name" value="ABCC_6TM_D1"/>
</dbReference>
<evidence type="ECO:0000256" key="21">
    <source>
        <dbReference type="ARBA" id="ARBA00044613"/>
    </source>
</evidence>
<evidence type="ECO:0000259" key="27">
    <source>
        <dbReference type="PROSITE" id="PS50929"/>
    </source>
</evidence>
<organism evidence="28 29">
    <name type="scientific">Pichia inconspicua</name>
    <dbReference type="NCBI Taxonomy" id="52247"/>
    <lineage>
        <taxon>Eukaryota</taxon>
        <taxon>Fungi</taxon>
        <taxon>Dikarya</taxon>
        <taxon>Ascomycota</taxon>
        <taxon>Saccharomycotina</taxon>
        <taxon>Pichiomycetes</taxon>
        <taxon>Pichiales</taxon>
        <taxon>Pichiaceae</taxon>
        <taxon>Pichia</taxon>
    </lineage>
</organism>
<dbReference type="InterPro" id="IPR017871">
    <property type="entry name" value="ABC_transporter-like_CS"/>
</dbReference>
<dbReference type="GO" id="GO:0001678">
    <property type="term" value="P:intracellular glucose homeostasis"/>
    <property type="evidence" value="ECO:0007669"/>
    <property type="project" value="InterPro"/>
</dbReference>
<accession>A0A4V4NF66</accession>
<keyword evidence="16" id="KW-0067">ATP-binding</keyword>
<feature type="transmembrane region" description="Helical" evidence="25">
    <location>
        <begin position="970"/>
        <end position="988"/>
    </location>
</feature>
<evidence type="ECO:0000256" key="23">
    <source>
        <dbReference type="ARBA" id="ARBA00048160"/>
    </source>
</evidence>
<dbReference type="FunFam" id="3.40.50.300:FF:000997">
    <property type="entry name" value="Multidrug resistance-associated protein 1"/>
    <property type="match status" value="1"/>
</dbReference>
<dbReference type="InterPro" id="IPR001312">
    <property type="entry name" value="Hexokinase"/>
</dbReference>
<comment type="catalytic activity">
    <reaction evidence="21">
        <text>a D-hexose + ATP = a D-hexose 6-phosphate + ADP + H(+)</text>
        <dbReference type="Rhea" id="RHEA:22740"/>
        <dbReference type="ChEBI" id="CHEBI:4194"/>
        <dbReference type="ChEBI" id="CHEBI:15378"/>
        <dbReference type="ChEBI" id="CHEBI:30616"/>
        <dbReference type="ChEBI" id="CHEBI:229467"/>
        <dbReference type="ChEBI" id="CHEBI:456216"/>
        <dbReference type="EC" id="2.7.1.1"/>
    </reaction>
    <physiologicalReaction direction="left-to-right" evidence="21">
        <dbReference type="Rhea" id="RHEA:22741"/>
    </physiologicalReaction>
</comment>
<evidence type="ECO:0000256" key="2">
    <source>
        <dbReference type="ARBA" id="ARBA00004651"/>
    </source>
</evidence>
<dbReference type="PANTHER" id="PTHR24223:SF443">
    <property type="entry name" value="MULTIDRUG-RESISTANCE LIKE PROTEIN 1, ISOFORM I"/>
    <property type="match status" value="1"/>
</dbReference>
<keyword evidence="29" id="KW-1185">Reference proteome</keyword>
<dbReference type="GO" id="GO:0005524">
    <property type="term" value="F:ATP binding"/>
    <property type="evidence" value="ECO:0007669"/>
    <property type="project" value="UniProtKB-KW"/>
</dbReference>
<comment type="similarity">
    <text evidence="5">Belongs to the hexokinase family.</text>
</comment>
<dbReference type="GO" id="GO:0005536">
    <property type="term" value="F:D-glucose binding"/>
    <property type="evidence" value="ECO:0007669"/>
    <property type="project" value="InterPro"/>
</dbReference>
<dbReference type="InterPro" id="IPR056227">
    <property type="entry name" value="TMD0_ABC"/>
</dbReference>
<evidence type="ECO:0000256" key="13">
    <source>
        <dbReference type="ARBA" id="ARBA00022737"/>
    </source>
</evidence>
<feature type="transmembrane region" description="Helical" evidence="25">
    <location>
        <begin position="944"/>
        <end position="964"/>
    </location>
</feature>
<keyword evidence="11" id="KW-0808">Transferase</keyword>
<dbReference type="Gene3D" id="1.10.287.1250">
    <property type="match status" value="1"/>
</dbReference>
<evidence type="ECO:0000256" key="22">
    <source>
        <dbReference type="ARBA" id="ARBA00047905"/>
    </source>
</evidence>
<proteinExistence type="inferred from homology"/>
<dbReference type="Pfam" id="PF03727">
    <property type="entry name" value="Hexokinase_2"/>
    <property type="match status" value="1"/>
</dbReference>
<dbReference type="GO" id="GO:0016887">
    <property type="term" value="F:ATP hydrolysis activity"/>
    <property type="evidence" value="ECO:0007669"/>
    <property type="project" value="InterPro"/>
</dbReference>
<dbReference type="InterPro" id="IPR050173">
    <property type="entry name" value="ABC_transporter_C-like"/>
</dbReference>
<evidence type="ECO:0000256" key="15">
    <source>
        <dbReference type="ARBA" id="ARBA00022777"/>
    </source>
</evidence>
<dbReference type="GO" id="GO:0005886">
    <property type="term" value="C:plasma membrane"/>
    <property type="evidence" value="ECO:0007669"/>
    <property type="project" value="UniProtKB-SubCell"/>
</dbReference>
<dbReference type="PROSITE" id="PS50929">
    <property type="entry name" value="ABC_TM1F"/>
    <property type="match status" value="2"/>
</dbReference>
<evidence type="ECO:0000256" key="9">
    <source>
        <dbReference type="ARBA" id="ARBA00022475"/>
    </source>
</evidence>
<dbReference type="FunFam" id="3.30.420.40:FF:000805">
    <property type="entry name" value="Hexokinase-2"/>
    <property type="match status" value="1"/>
</dbReference>
<feature type="transmembrane region" description="Helical" evidence="25">
    <location>
        <begin position="869"/>
        <end position="893"/>
    </location>
</feature>
<feature type="domain" description="ABC transporter" evidence="26">
    <location>
        <begin position="571"/>
        <end position="793"/>
    </location>
</feature>
<comment type="similarity">
    <text evidence="6">Belongs to the ABC transporter superfamily. ABCC family. Conjugate transporter (TC 3.A.1.208) subfamily.</text>
</comment>
<dbReference type="SUPFAM" id="SSF90123">
    <property type="entry name" value="ABC transporter transmembrane region"/>
    <property type="match status" value="2"/>
</dbReference>
<comment type="catalytic activity">
    <reaction evidence="23">
        <text>D-glucose + ATP = D-glucose 6-phosphate + ADP + H(+)</text>
        <dbReference type="Rhea" id="RHEA:17825"/>
        <dbReference type="ChEBI" id="CHEBI:4167"/>
        <dbReference type="ChEBI" id="CHEBI:15378"/>
        <dbReference type="ChEBI" id="CHEBI:30616"/>
        <dbReference type="ChEBI" id="CHEBI:61548"/>
        <dbReference type="ChEBI" id="CHEBI:456216"/>
        <dbReference type="EC" id="2.7.1.1"/>
    </reaction>
    <physiologicalReaction direction="left-to-right" evidence="23">
        <dbReference type="Rhea" id="RHEA:17826"/>
    </physiologicalReaction>
</comment>
<evidence type="ECO:0000256" key="18">
    <source>
        <dbReference type="ARBA" id="ARBA00023136"/>
    </source>
</evidence>
<evidence type="ECO:0000256" key="7">
    <source>
        <dbReference type="ARBA" id="ARBA00012324"/>
    </source>
</evidence>
<dbReference type="CDD" id="cd18603">
    <property type="entry name" value="ABC_6TM_MRP1_2_3_6_D2_like"/>
    <property type="match status" value="1"/>
</dbReference>
<comment type="subcellular location">
    <subcellularLocation>
        <location evidence="2">Cell membrane</location>
        <topology evidence="2">Multi-pass membrane protein</topology>
    </subcellularLocation>
    <subcellularLocation>
        <location evidence="1">Vacuole membrane</location>
        <topology evidence="1">Multi-pass membrane protein</topology>
    </subcellularLocation>
</comment>
<evidence type="ECO:0000256" key="6">
    <source>
        <dbReference type="ARBA" id="ARBA00009726"/>
    </source>
</evidence>
<dbReference type="Pfam" id="PF00005">
    <property type="entry name" value="ABC_tran"/>
    <property type="match status" value="2"/>
</dbReference>
<comment type="catalytic activity">
    <reaction evidence="22">
        <text>D-fructose + ATP = D-fructose 6-phosphate + ADP + H(+)</text>
        <dbReference type="Rhea" id="RHEA:16125"/>
        <dbReference type="ChEBI" id="CHEBI:15378"/>
        <dbReference type="ChEBI" id="CHEBI:30616"/>
        <dbReference type="ChEBI" id="CHEBI:37721"/>
        <dbReference type="ChEBI" id="CHEBI:61527"/>
        <dbReference type="ChEBI" id="CHEBI:456216"/>
        <dbReference type="EC" id="2.7.1.1"/>
    </reaction>
    <physiologicalReaction direction="left-to-right" evidence="22">
        <dbReference type="Rhea" id="RHEA:16126"/>
    </physiologicalReaction>
</comment>
<keyword evidence="17 25" id="KW-1133">Transmembrane helix</keyword>
<dbReference type="CDD" id="cd18579">
    <property type="entry name" value="ABC_6TM_ABCC_D1"/>
    <property type="match status" value="1"/>
</dbReference>
<dbReference type="InterPro" id="IPR027417">
    <property type="entry name" value="P-loop_NTPase"/>
</dbReference>
<dbReference type="Gene3D" id="3.40.367.20">
    <property type="match status" value="1"/>
</dbReference>
<feature type="transmembrane region" description="Helical" evidence="25">
    <location>
        <begin position="388"/>
        <end position="414"/>
    </location>
</feature>
<dbReference type="SMART" id="SM00382">
    <property type="entry name" value="AAA"/>
    <property type="match status" value="2"/>
</dbReference>
<dbReference type="InterPro" id="IPR036640">
    <property type="entry name" value="ABC1_TM_sf"/>
</dbReference>
<evidence type="ECO:0000256" key="4">
    <source>
        <dbReference type="ARBA" id="ARBA00005028"/>
    </source>
</evidence>
<dbReference type="UniPathway" id="UPA00109">
    <property type="reaction ID" value="UER00180"/>
</dbReference>
<dbReference type="PANTHER" id="PTHR24223">
    <property type="entry name" value="ATP-BINDING CASSETTE SUB-FAMILY C"/>
    <property type="match status" value="1"/>
</dbReference>
<dbReference type="InterPro" id="IPR011527">
    <property type="entry name" value="ABC1_TM_dom"/>
</dbReference>
<feature type="transmembrane region" description="Helical" evidence="25">
    <location>
        <begin position="827"/>
        <end position="849"/>
    </location>
</feature>
<dbReference type="GO" id="GO:0000329">
    <property type="term" value="C:fungal-type vacuole membrane"/>
    <property type="evidence" value="ECO:0007669"/>
    <property type="project" value="UniProtKB-ARBA"/>
</dbReference>
<evidence type="ECO:0000256" key="11">
    <source>
        <dbReference type="ARBA" id="ARBA00022679"/>
    </source>
</evidence>
<dbReference type="FunFam" id="1.20.1560.10:FF:000013">
    <property type="entry name" value="ABC transporter C family member 2"/>
    <property type="match status" value="1"/>
</dbReference>